<gene>
    <name evidence="3" type="ORF">ASTO00021_LOCUS9087</name>
</gene>
<accession>A0A7S3LR48</accession>
<reference evidence="3" key="1">
    <citation type="submission" date="2021-01" db="EMBL/GenBank/DDBJ databases">
        <authorList>
            <person name="Corre E."/>
            <person name="Pelletier E."/>
            <person name="Niang G."/>
            <person name="Scheremetjew M."/>
            <person name="Finn R."/>
            <person name="Kale V."/>
            <person name="Holt S."/>
            <person name="Cochrane G."/>
            <person name="Meng A."/>
            <person name="Brown T."/>
            <person name="Cohen L."/>
        </authorList>
    </citation>
    <scope>NUCLEOTIDE SEQUENCE</scope>
    <source>
        <strain evidence="3">GSBS06</strain>
    </source>
</reference>
<proteinExistence type="predicted"/>
<keyword evidence="2" id="KW-1133">Transmembrane helix</keyword>
<keyword evidence="2" id="KW-0472">Membrane</keyword>
<feature type="region of interest" description="Disordered" evidence="1">
    <location>
        <begin position="95"/>
        <end position="115"/>
    </location>
</feature>
<dbReference type="AlphaFoldDB" id="A0A7S3LR48"/>
<evidence type="ECO:0000256" key="2">
    <source>
        <dbReference type="SAM" id="Phobius"/>
    </source>
</evidence>
<protein>
    <submittedName>
        <fullName evidence="3">Uncharacterized protein</fullName>
    </submittedName>
</protein>
<keyword evidence="2" id="KW-0812">Transmembrane</keyword>
<evidence type="ECO:0000256" key="1">
    <source>
        <dbReference type="SAM" id="MobiDB-lite"/>
    </source>
</evidence>
<evidence type="ECO:0000313" key="3">
    <source>
        <dbReference type="EMBL" id="CAE0438864.1"/>
    </source>
</evidence>
<name>A0A7S3LR48_9STRA</name>
<dbReference type="EMBL" id="HBIN01012089">
    <property type="protein sequence ID" value="CAE0438864.1"/>
    <property type="molecule type" value="Transcribed_RNA"/>
</dbReference>
<feature type="compositionally biased region" description="Basic and acidic residues" evidence="1">
    <location>
        <begin position="95"/>
        <end position="104"/>
    </location>
</feature>
<organism evidence="3">
    <name type="scientific">Aplanochytrium stocchinoi</name>
    <dbReference type="NCBI Taxonomy" id="215587"/>
    <lineage>
        <taxon>Eukaryota</taxon>
        <taxon>Sar</taxon>
        <taxon>Stramenopiles</taxon>
        <taxon>Bigyra</taxon>
        <taxon>Labyrinthulomycetes</taxon>
        <taxon>Thraustochytrida</taxon>
        <taxon>Thraustochytriidae</taxon>
        <taxon>Aplanochytrium</taxon>
    </lineage>
</organism>
<feature type="transmembrane region" description="Helical" evidence="2">
    <location>
        <begin position="20"/>
        <end position="39"/>
    </location>
</feature>
<sequence length="115" mass="13040">MPQLYPVYYGVSNQILGSLYFWMHSILIATIVFSMELVFKSVRLTWLPNNLDIAVEIDRGYNTKCDIGMLNSILMGEITSAGNEETGRSDLLRAERQEEEHTQHTEGASLVINTE</sequence>